<accession>A0A2H1V6H2</accession>
<dbReference type="AlphaFoldDB" id="A0A2H1V6H2"/>
<protein>
    <submittedName>
        <fullName evidence="1">SFRICE_001322</fullName>
    </submittedName>
</protein>
<dbReference type="EMBL" id="ODYU01000908">
    <property type="protein sequence ID" value="SOQ36376.1"/>
    <property type="molecule type" value="Genomic_DNA"/>
</dbReference>
<dbReference type="OrthoDB" id="8186615at2759"/>
<organism evidence="1">
    <name type="scientific">Spodoptera frugiperda</name>
    <name type="common">Fall armyworm</name>
    <dbReference type="NCBI Taxonomy" id="7108"/>
    <lineage>
        <taxon>Eukaryota</taxon>
        <taxon>Metazoa</taxon>
        <taxon>Ecdysozoa</taxon>
        <taxon>Arthropoda</taxon>
        <taxon>Hexapoda</taxon>
        <taxon>Insecta</taxon>
        <taxon>Pterygota</taxon>
        <taxon>Neoptera</taxon>
        <taxon>Endopterygota</taxon>
        <taxon>Lepidoptera</taxon>
        <taxon>Glossata</taxon>
        <taxon>Ditrysia</taxon>
        <taxon>Noctuoidea</taxon>
        <taxon>Noctuidae</taxon>
        <taxon>Amphipyrinae</taxon>
        <taxon>Spodoptera</taxon>
    </lineage>
</organism>
<reference evidence="1" key="1">
    <citation type="submission" date="2016-07" db="EMBL/GenBank/DDBJ databases">
        <authorList>
            <person name="Bretaudeau A."/>
        </authorList>
    </citation>
    <scope>NUCLEOTIDE SEQUENCE</scope>
    <source>
        <strain evidence="1">Rice</strain>
        <tissue evidence="1">Whole body</tissue>
    </source>
</reference>
<sequence length="235" mass="26754">MGDKKAPALAEYHQWTKTEKFNLFTALNTVERKEFSKIRKEYVPTKSERQIQAAISYLSKKAYQHRDFVNYHKSQYNTKFKISVLNKWTKNLKGSIPSQNLHTETATALKMIADCENIPLSAYTDGIDFREVYRQIANVMEGKPLTSDPLILAVLKICITETYLASKSFVKGSVAIKNLIKTLNPDSSFANCPKPTDDPELSVLRQLATQKCYNPLNIPEAFLKPQTLDTNNNKK</sequence>
<evidence type="ECO:0000313" key="1">
    <source>
        <dbReference type="EMBL" id="SOQ36376.1"/>
    </source>
</evidence>
<name>A0A2H1V6H2_SPOFR</name>
<proteinExistence type="predicted"/>
<gene>
    <name evidence="1" type="ORF">SFRICE_001322</name>
</gene>